<evidence type="ECO:0000256" key="1">
    <source>
        <dbReference type="PROSITE-ProRule" id="PRU00024"/>
    </source>
</evidence>
<dbReference type="EMBL" id="KB007805">
    <property type="protein sequence ID" value="ELR25394.1"/>
    <property type="molecule type" value="Genomic_DNA"/>
</dbReference>
<dbReference type="GO" id="GO:0031267">
    <property type="term" value="F:small GTPase binding"/>
    <property type="evidence" value="ECO:0007669"/>
    <property type="project" value="TreeGrafter"/>
</dbReference>
<dbReference type="AlphaFoldDB" id="L8HIH1"/>
<dbReference type="OrthoDB" id="294251at2759"/>
<evidence type="ECO:0000313" key="5">
    <source>
        <dbReference type="EMBL" id="ELR25394.1"/>
    </source>
</evidence>
<keyword evidence="1" id="KW-0863">Zinc-finger</keyword>
<dbReference type="OMA" id="HPNLYEH"/>
<feature type="domain" description="B box-type" evidence="4">
    <location>
        <begin position="321"/>
        <end position="366"/>
    </location>
</feature>
<sequence length="385" mass="43250">MLRKATFWAEEGEAPLLQRNDGFLKPGDDVEGVLRLVQRWPELAGAKPLPEDFEWPAATAISEENQRIVLRDAERTFLGEAQREKLQRVLTAIIHRFGDYAQGLGYVTSFLMLTLDEASAVTILAELNENERYVPGYWKHEAVGFATDALVFEEILAREQNEVVQHLKQRFILPDTYCQKWFVGLGVHVLPFELLFTFFEGFLAGGSRYLFQFGLSVVDHLRDEVLRTKDAANLYALLRLDPKHRAITPELLRSIVARAPEFAAAVAAADLSVLRREVYDTKLRPRLEAARRSFAEAAKQKAEASDDSDDDGDSDDDDEEGEGEECQVCKEMSPELFCKECKLLLCGACHEGGKGGHAASHEVEEDWEEEATKLAELMSKAKISA</sequence>
<dbReference type="PANTHER" id="PTHR47219:SF20">
    <property type="entry name" value="TBC1 DOMAIN FAMILY MEMBER 2B"/>
    <property type="match status" value="1"/>
</dbReference>
<protein>
    <submittedName>
        <fullName evidence="5">TBC domain containing protein</fullName>
    </submittedName>
</protein>
<keyword evidence="1" id="KW-0479">Metal-binding</keyword>
<evidence type="ECO:0000259" key="4">
    <source>
        <dbReference type="PROSITE" id="PS50119"/>
    </source>
</evidence>
<dbReference type="PROSITE" id="PS50119">
    <property type="entry name" value="ZF_BBOX"/>
    <property type="match status" value="1"/>
</dbReference>
<reference evidence="5 6" key="1">
    <citation type="journal article" date="2013" name="Genome Biol.">
        <title>Genome of Acanthamoeba castellanii highlights extensive lateral gene transfer and early evolution of tyrosine kinase signaling.</title>
        <authorList>
            <person name="Clarke M."/>
            <person name="Lohan A.J."/>
            <person name="Liu B."/>
            <person name="Lagkouvardos I."/>
            <person name="Roy S."/>
            <person name="Zafar N."/>
            <person name="Bertelli C."/>
            <person name="Schilde C."/>
            <person name="Kianianmomeni A."/>
            <person name="Burglin T.R."/>
            <person name="Frech C."/>
            <person name="Turcotte B."/>
            <person name="Kopec K.O."/>
            <person name="Synnott J.M."/>
            <person name="Choo C."/>
            <person name="Paponov I."/>
            <person name="Finkler A."/>
            <person name="Soon Heng Tan C."/>
            <person name="Hutchins A.P."/>
            <person name="Weinmeier T."/>
            <person name="Rattei T."/>
            <person name="Chu J.S."/>
            <person name="Gimenez G."/>
            <person name="Irimia M."/>
            <person name="Rigden D.J."/>
            <person name="Fitzpatrick D.A."/>
            <person name="Lorenzo-Morales J."/>
            <person name="Bateman A."/>
            <person name="Chiu C.H."/>
            <person name="Tang P."/>
            <person name="Hegemann P."/>
            <person name="Fromm H."/>
            <person name="Raoult D."/>
            <person name="Greub G."/>
            <person name="Miranda-Saavedra D."/>
            <person name="Chen N."/>
            <person name="Nash P."/>
            <person name="Ginger M.L."/>
            <person name="Horn M."/>
            <person name="Schaap P."/>
            <person name="Caler L."/>
            <person name="Loftus B."/>
        </authorList>
    </citation>
    <scope>NUCLEOTIDE SEQUENCE [LARGE SCALE GENOMIC DNA]</scope>
    <source>
        <strain evidence="5 6">Neff</strain>
    </source>
</reference>
<dbReference type="Gene3D" id="1.10.472.80">
    <property type="entry name" value="Ypt/Rab-GAP domain of gyp1p, domain 3"/>
    <property type="match status" value="1"/>
</dbReference>
<accession>L8HIH1</accession>
<keyword evidence="6" id="KW-1185">Reference proteome</keyword>
<name>L8HIH1_ACACF</name>
<evidence type="ECO:0000259" key="3">
    <source>
        <dbReference type="PROSITE" id="PS50086"/>
    </source>
</evidence>
<evidence type="ECO:0000313" key="6">
    <source>
        <dbReference type="Proteomes" id="UP000011083"/>
    </source>
</evidence>
<feature type="domain" description="Rab-GAP TBC" evidence="3">
    <location>
        <begin position="45"/>
        <end position="206"/>
    </location>
</feature>
<dbReference type="Pfam" id="PF00566">
    <property type="entry name" value="RabGAP-TBC"/>
    <property type="match status" value="1"/>
</dbReference>
<dbReference type="GeneID" id="14926447"/>
<dbReference type="PROSITE" id="PS50086">
    <property type="entry name" value="TBC_RABGAP"/>
    <property type="match status" value="1"/>
</dbReference>
<dbReference type="GO" id="GO:0008270">
    <property type="term" value="F:zinc ion binding"/>
    <property type="evidence" value="ECO:0007669"/>
    <property type="project" value="UniProtKB-KW"/>
</dbReference>
<dbReference type="InterPro" id="IPR000195">
    <property type="entry name" value="Rab-GAP-TBC_dom"/>
</dbReference>
<dbReference type="SUPFAM" id="SSF47923">
    <property type="entry name" value="Ypt/Rab-GAP domain of gyp1p"/>
    <property type="match status" value="2"/>
</dbReference>
<dbReference type="RefSeq" id="XP_004368149.1">
    <property type="nucleotide sequence ID" value="XM_004368092.1"/>
</dbReference>
<dbReference type="InterPro" id="IPR035969">
    <property type="entry name" value="Rab-GAP_TBC_sf"/>
</dbReference>
<feature type="compositionally biased region" description="Acidic residues" evidence="2">
    <location>
        <begin position="305"/>
        <end position="325"/>
    </location>
</feature>
<keyword evidence="1" id="KW-0862">Zinc</keyword>
<dbReference type="KEGG" id="acan:ACA1_292850"/>
<dbReference type="CDD" id="cd19757">
    <property type="entry name" value="Bbox1"/>
    <property type="match status" value="1"/>
</dbReference>
<dbReference type="GO" id="GO:0005096">
    <property type="term" value="F:GTPase activator activity"/>
    <property type="evidence" value="ECO:0007669"/>
    <property type="project" value="TreeGrafter"/>
</dbReference>
<dbReference type="Proteomes" id="UP000011083">
    <property type="component" value="Unassembled WGS sequence"/>
</dbReference>
<feature type="region of interest" description="Disordered" evidence="2">
    <location>
        <begin position="297"/>
        <end position="326"/>
    </location>
</feature>
<dbReference type="InterPro" id="IPR050302">
    <property type="entry name" value="Rab_GAP_TBC_domain"/>
</dbReference>
<proteinExistence type="predicted"/>
<dbReference type="VEuPathDB" id="AmoebaDB:ACA1_292850"/>
<gene>
    <name evidence="5" type="ORF">ACA1_292850</name>
</gene>
<evidence type="ECO:0000256" key="2">
    <source>
        <dbReference type="SAM" id="MobiDB-lite"/>
    </source>
</evidence>
<dbReference type="SMART" id="SM00164">
    <property type="entry name" value="TBC"/>
    <property type="match status" value="1"/>
</dbReference>
<organism evidence="5 6">
    <name type="scientific">Acanthamoeba castellanii (strain ATCC 30010 / Neff)</name>
    <dbReference type="NCBI Taxonomy" id="1257118"/>
    <lineage>
        <taxon>Eukaryota</taxon>
        <taxon>Amoebozoa</taxon>
        <taxon>Discosea</taxon>
        <taxon>Longamoebia</taxon>
        <taxon>Centramoebida</taxon>
        <taxon>Acanthamoebidae</taxon>
        <taxon>Acanthamoeba</taxon>
    </lineage>
</organism>
<dbReference type="InterPro" id="IPR000315">
    <property type="entry name" value="Znf_B-box"/>
</dbReference>
<dbReference type="PANTHER" id="PTHR47219">
    <property type="entry name" value="RAB GTPASE-ACTIVATING PROTEIN 1-LIKE"/>
    <property type="match status" value="1"/>
</dbReference>